<dbReference type="Proteomes" id="UP000178936">
    <property type="component" value="Unassembled WGS sequence"/>
</dbReference>
<dbReference type="InterPro" id="IPR003795">
    <property type="entry name" value="DUF192"/>
</dbReference>
<organism evidence="2 3">
    <name type="scientific">Candidatus Veblenbacteria bacterium RIFOXYA2_FULL_43_9</name>
    <dbReference type="NCBI Taxonomy" id="1802425"/>
    <lineage>
        <taxon>Bacteria</taxon>
        <taxon>Candidatus Vebleniibacteriota</taxon>
    </lineage>
</organism>
<protein>
    <recommendedName>
        <fullName evidence="4">DUF192 domain-containing protein</fullName>
    </recommendedName>
</protein>
<evidence type="ECO:0008006" key="4">
    <source>
        <dbReference type="Google" id="ProtNLM"/>
    </source>
</evidence>
<gene>
    <name evidence="2" type="ORF">A2226_02075</name>
</gene>
<comment type="caution">
    <text evidence="2">The sequence shown here is derived from an EMBL/GenBank/DDBJ whole genome shotgun (WGS) entry which is preliminary data.</text>
</comment>
<feature type="chain" id="PRO_5009583956" description="DUF192 domain-containing protein" evidence="1">
    <location>
        <begin position="23"/>
        <end position="161"/>
    </location>
</feature>
<keyword evidence="1" id="KW-0732">Signal</keyword>
<evidence type="ECO:0000256" key="1">
    <source>
        <dbReference type="SAM" id="SignalP"/>
    </source>
</evidence>
<feature type="signal peptide" evidence="1">
    <location>
        <begin position="1"/>
        <end position="22"/>
    </location>
</feature>
<dbReference type="PROSITE" id="PS51257">
    <property type="entry name" value="PROKAR_LIPOPROTEIN"/>
    <property type="match status" value="1"/>
</dbReference>
<evidence type="ECO:0000313" key="3">
    <source>
        <dbReference type="Proteomes" id="UP000178936"/>
    </source>
</evidence>
<dbReference type="PANTHER" id="PTHR37953">
    <property type="entry name" value="UPF0127 PROTEIN MJ1496"/>
    <property type="match status" value="1"/>
</dbReference>
<name>A0A1G2Q0G6_9BACT</name>
<sequence>MPKIYLTIVFSLALILSGCSLLSTPQAPSNLTPEPSNPYSKEISIGGVVLTVETAQNDAERAQGLSGRQSLPEGSGMVFLFDKPDRYSFWMKDMNFALDFIWLSKDQVVEITPQVPAPSAQVPIPATIRPSQPVTAVIEVPAGWAIKSNIKVGDKVLGLTR</sequence>
<dbReference type="Gene3D" id="2.60.120.1140">
    <property type="entry name" value="Protein of unknown function DUF192"/>
    <property type="match status" value="1"/>
</dbReference>
<dbReference type="PANTHER" id="PTHR37953:SF1">
    <property type="entry name" value="UPF0127 PROTEIN MJ1496"/>
    <property type="match status" value="1"/>
</dbReference>
<evidence type="ECO:0000313" key="2">
    <source>
        <dbReference type="EMBL" id="OHA54076.1"/>
    </source>
</evidence>
<proteinExistence type="predicted"/>
<dbReference type="EMBL" id="MHTB01000057">
    <property type="protein sequence ID" value="OHA54076.1"/>
    <property type="molecule type" value="Genomic_DNA"/>
</dbReference>
<reference evidence="2 3" key="1">
    <citation type="journal article" date="2016" name="Nat. Commun.">
        <title>Thousands of microbial genomes shed light on interconnected biogeochemical processes in an aquifer system.</title>
        <authorList>
            <person name="Anantharaman K."/>
            <person name="Brown C.T."/>
            <person name="Hug L.A."/>
            <person name="Sharon I."/>
            <person name="Castelle C.J."/>
            <person name="Probst A.J."/>
            <person name="Thomas B.C."/>
            <person name="Singh A."/>
            <person name="Wilkins M.J."/>
            <person name="Karaoz U."/>
            <person name="Brodie E.L."/>
            <person name="Williams K.H."/>
            <person name="Hubbard S.S."/>
            <person name="Banfield J.F."/>
        </authorList>
    </citation>
    <scope>NUCLEOTIDE SEQUENCE [LARGE SCALE GENOMIC DNA]</scope>
</reference>
<dbReference type="AlphaFoldDB" id="A0A1G2Q0G6"/>
<accession>A0A1G2Q0G6</accession>
<dbReference type="InterPro" id="IPR038695">
    <property type="entry name" value="Saro_0823-like_sf"/>
</dbReference>
<dbReference type="Pfam" id="PF02643">
    <property type="entry name" value="DUF192"/>
    <property type="match status" value="1"/>
</dbReference>